<dbReference type="Proteomes" id="UP000057158">
    <property type="component" value="Chromosome"/>
</dbReference>
<dbReference type="PANTHER" id="PTHR33713">
    <property type="entry name" value="ANTITOXIN YAFN-RELATED"/>
    <property type="match status" value="1"/>
</dbReference>
<organism evidence="3 4">
    <name type="scientific">Desulfuromonas soudanensis</name>
    <dbReference type="NCBI Taxonomy" id="1603606"/>
    <lineage>
        <taxon>Bacteria</taxon>
        <taxon>Pseudomonadati</taxon>
        <taxon>Thermodesulfobacteriota</taxon>
        <taxon>Desulfuromonadia</taxon>
        <taxon>Desulfuromonadales</taxon>
        <taxon>Desulfuromonadaceae</taxon>
        <taxon>Desulfuromonas</taxon>
    </lineage>
</organism>
<evidence type="ECO:0000256" key="1">
    <source>
        <dbReference type="ARBA" id="ARBA00009981"/>
    </source>
</evidence>
<comment type="similarity">
    <text evidence="1 2">Belongs to the phD/YefM antitoxin family.</text>
</comment>
<dbReference type="NCBIfam" id="TIGR01552">
    <property type="entry name" value="phd_fam"/>
    <property type="match status" value="1"/>
</dbReference>
<dbReference type="RefSeq" id="WP_053549957.1">
    <property type="nucleotide sequence ID" value="NZ_CP010802.1"/>
</dbReference>
<dbReference type="AlphaFoldDB" id="A0A0M4D178"/>
<keyword evidence="4" id="KW-1185">Reference proteome</keyword>
<dbReference type="Gene3D" id="3.40.1620.10">
    <property type="entry name" value="YefM-like domain"/>
    <property type="match status" value="1"/>
</dbReference>
<dbReference type="PATRIC" id="fig|1603606.3.peg.1099"/>
<dbReference type="Pfam" id="PF02604">
    <property type="entry name" value="PhdYeFM_antitox"/>
    <property type="match status" value="1"/>
</dbReference>
<dbReference type="InterPro" id="IPR036165">
    <property type="entry name" value="YefM-like_sf"/>
</dbReference>
<reference evidence="3 4" key="1">
    <citation type="submission" date="2015-07" db="EMBL/GenBank/DDBJ databases">
        <title>Isolation and Genomic Characterization of a Novel Halophilic Metal-Reducing Deltaproteobacterium from the Deep Subsurface.</title>
        <authorList>
            <person name="Badalamenti J.P."/>
            <person name="Summers Z.M."/>
            <person name="Gralnick J.A."/>
            <person name="Bond D.R."/>
        </authorList>
    </citation>
    <scope>NUCLEOTIDE SEQUENCE [LARGE SCALE GENOMIC DNA]</scope>
    <source>
        <strain evidence="3 4">WTL</strain>
    </source>
</reference>
<accession>A0A0M4D178</accession>
<dbReference type="SUPFAM" id="SSF143120">
    <property type="entry name" value="YefM-like"/>
    <property type="match status" value="1"/>
</dbReference>
<dbReference type="InterPro" id="IPR006442">
    <property type="entry name" value="Antitoxin_Phd/YefM"/>
</dbReference>
<comment type="function">
    <text evidence="2">Antitoxin component of a type II toxin-antitoxin (TA) system.</text>
</comment>
<dbReference type="STRING" id="1603606.DSOUD_1002"/>
<evidence type="ECO:0000256" key="2">
    <source>
        <dbReference type="RuleBase" id="RU362080"/>
    </source>
</evidence>
<sequence>MSKAPKIIPISDLRQDASGVIKRLSSSRDPLFITQRGRAAAVMVSMREYEHTQHELEILRLLARGERDIETGVGFELETVLAEADALLAERQ</sequence>
<protein>
    <recommendedName>
        <fullName evidence="2">Antitoxin</fullName>
    </recommendedName>
</protein>
<dbReference type="InterPro" id="IPR051405">
    <property type="entry name" value="phD/YefM_antitoxin"/>
</dbReference>
<evidence type="ECO:0000313" key="3">
    <source>
        <dbReference type="EMBL" id="ALC15788.1"/>
    </source>
</evidence>
<name>A0A0M4D178_9BACT</name>
<dbReference type="EMBL" id="CP010802">
    <property type="protein sequence ID" value="ALC15788.1"/>
    <property type="molecule type" value="Genomic_DNA"/>
</dbReference>
<gene>
    <name evidence="3" type="ORF">DSOUD_1002</name>
</gene>
<evidence type="ECO:0000313" key="4">
    <source>
        <dbReference type="Proteomes" id="UP000057158"/>
    </source>
</evidence>
<dbReference type="PANTHER" id="PTHR33713:SF11">
    <property type="entry name" value="PREVENT-HOST-DEATH FAMILY PROTEIN"/>
    <property type="match status" value="1"/>
</dbReference>
<dbReference type="OrthoDB" id="7069202at2"/>
<proteinExistence type="inferred from homology"/>
<dbReference type="KEGG" id="des:DSOUD_1002"/>